<reference evidence="1" key="1">
    <citation type="submission" date="2019-02" db="EMBL/GenBank/DDBJ databases">
        <title>Genome sequencing of Clostridium botulinum clinical isolates.</title>
        <authorList>
            <person name="Brunt J."/>
            <person name="Van Vliet A.H.M."/>
            <person name="Stringer S.C."/>
            <person name="Grant K.A."/>
            <person name="Carter A.C."/>
            <person name="Peck M.W."/>
        </authorList>
    </citation>
    <scope>NUCLEOTIDE SEQUENCE</scope>
    <source>
        <strain evidence="1">H114400598</strain>
    </source>
</reference>
<gene>
    <name evidence="1" type="ORF">EXM56_02655</name>
</gene>
<sequence length="91" mass="10855">MLITCNEGCKRNFELAKFKEKKLKNGVIETYFKCPHCGKKYNCFYTDKEIRRLQAQLRNKWGKASRREIEELHLKIKIKMDNLKGKMLGTQ</sequence>
<protein>
    <recommendedName>
        <fullName evidence="2">Transglycosylase</fullName>
    </recommendedName>
</protein>
<dbReference type="EMBL" id="SGKT01000004">
    <property type="protein sequence ID" value="NEZ74265.1"/>
    <property type="molecule type" value="Genomic_DNA"/>
</dbReference>
<proteinExistence type="predicted"/>
<organism evidence="1">
    <name type="scientific">Clostridium botulinum</name>
    <dbReference type="NCBI Taxonomy" id="1491"/>
    <lineage>
        <taxon>Bacteria</taxon>
        <taxon>Bacillati</taxon>
        <taxon>Bacillota</taxon>
        <taxon>Clostridia</taxon>
        <taxon>Eubacteriales</taxon>
        <taxon>Clostridiaceae</taxon>
        <taxon>Clostridium</taxon>
    </lineage>
</organism>
<name>A0A6G4CLB2_CLOBO</name>
<dbReference type="AlphaFoldDB" id="A0A6G4CLB2"/>
<accession>A0A6G4CLB2</accession>
<evidence type="ECO:0008006" key="2">
    <source>
        <dbReference type="Google" id="ProtNLM"/>
    </source>
</evidence>
<comment type="caution">
    <text evidence="1">The sequence shown here is derived from an EMBL/GenBank/DDBJ whole genome shotgun (WGS) entry which is preliminary data.</text>
</comment>
<evidence type="ECO:0000313" key="1">
    <source>
        <dbReference type="EMBL" id="NEZ74265.1"/>
    </source>
</evidence>